<protein>
    <submittedName>
        <fullName evidence="1">Uncharacterized protein</fullName>
    </submittedName>
</protein>
<sequence>MLRPRRPNLGREPLKGGMATQIATSTMCPSAMAAYCDLSGGRLHVHQRLLFVLPLPQFAADICRVHRLEESPHMTPIKHDA</sequence>
<reference evidence="2" key="1">
    <citation type="submission" date="2014-04" db="EMBL/GenBank/DDBJ databases">
        <title>Evolutionary Origins and Diversification of the Mycorrhizal Mutualists.</title>
        <authorList>
            <consortium name="DOE Joint Genome Institute"/>
            <consortium name="Mycorrhizal Genomics Consortium"/>
            <person name="Kohler A."/>
            <person name="Kuo A."/>
            <person name="Nagy L.G."/>
            <person name="Floudas D."/>
            <person name="Copeland A."/>
            <person name="Barry K.W."/>
            <person name="Cichocki N."/>
            <person name="Veneault-Fourrey C."/>
            <person name="LaButti K."/>
            <person name="Lindquist E.A."/>
            <person name="Lipzen A."/>
            <person name="Lundell T."/>
            <person name="Morin E."/>
            <person name="Murat C."/>
            <person name="Riley R."/>
            <person name="Ohm R."/>
            <person name="Sun H."/>
            <person name="Tunlid A."/>
            <person name="Henrissat B."/>
            <person name="Grigoriev I.V."/>
            <person name="Hibbett D.S."/>
            <person name="Martin F."/>
        </authorList>
    </citation>
    <scope>NUCLEOTIDE SEQUENCE [LARGE SCALE GENOMIC DNA]</scope>
    <source>
        <strain evidence="2">FD-334 SS-4</strain>
    </source>
</reference>
<proteinExistence type="predicted"/>
<organism evidence="1 2">
    <name type="scientific">Hypholoma sublateritium (strain FD-334 SS-4)</name>
    <dbReference type="NCBI Taxonomy" id="945553"/>
    <lineage>
        <taxon>Eukaryota</taxon>
        <taxon>Fungi</taxon>
        <taxon>Dikarya</taxon>
        <taxon>Basidiomycota</taxon>
        <taxon>Agaricomycotina</taxon>
        <taxon>Agaricomycetes</taxon>
        <taxon>Agaricomycetidae</taxon>
        <taxon>Agaricales</taxon>
        <taxon>Agaricineae</taxon>
        <taxon>Strophariaceae</taxon>
        <taxon>Hypholoma</taxon>
    </lineage>
</organism>
<keyword evidence="2" id="KW-1185">Reference proteome</keyword>
<evidence type="ECO:0000313" key="2">
    <source>
        <dbReference type="Proteomes" id="UP000054270"/>
    </source>
</evidence>
<evidence type="ECO:0000313" key="1">
    <source>
        <dbReference type="EMBL" id="KJA25267.1"/>
    </source>
</evidence>
<gene>
    <name evidence="1" type="ORF">HYPSUDRAFT_421122</name>
</gene>
<accession>A0A0D2LD40</accession>
<dbReference type="EMBL" id="KN817532">
    <property type="protein sequence ID" value="KJA25267.1"/>
    <property type="molecule type" value="Genomic_DNA"/>
</dbReference>
<dbReference type="Proteomes" id="UP000054270">
    <property type="component" value="Unassembled WGS sequence"/>
</dbReference>
<name>A0A0D2LD40_HYPSF</name>
<dbReference type="AlphaFoldDB" id="A0A0D2LD40"/>